<sequence length="92" mass="10205">MTNSEIAEIDAAIVSLRAVIDAAEQTLARLIAQRPARYIAPSQATGIDGRSESQIRRDCEANPVDRGGFGLKVNGRWLVDEHIYRLMRGRLL</sequence>
<protein>
    <submittedName>
        <fullName evidence="1">Uncharacterized protein</fullName>
    </submittedName>
</protein>
<dbReference type="Proteomes" id="UP000051660">
    <property type="component" value="Unassembled WGS sequence"/>
</dbReference>
<reference evidence="1 2" key="1">
    <citation type="submission" date="2014-03" db="EMBL/GenBank/DDBJ databases">
        <title>Bradyrhizobium valentinum sp. nov., isolated from effective nodules of Lupinus mariae-josephae, a lupine endemic of basic-lime soils in Eastern Spain.</title>
        <authorList>
            <person name="Duran D."/>
            <person name="Rey L."/>
            <person name="Navarro A."/>
            <person name="Busquets A."/>
            <person name="Imperial J."/>
            <person name="Ruiz-Argueso T."/>
        </authorList>
    </citation>
    <scope>NUCLEOTIDE SEQUENCE [LARGE SCALE GENOMIC DNA]</scope>
    <source>
        <strain evidence="1 2">CCBAU 23086</strain>
    </source>
</reference>
<dbReference type="RefSeq" id="WP_057857152.1">
    <property type="nucleotide sequence ID" value="NZ_LLYB01000046.1"/>
</dbReference>
<dbReference type="OrthoDB" id="9994887at2"/>
<dbReference type="AlphaFoldDB" id="A0A0R3N3D0"/>
<gene>
    <name evidence="1" type="ORF">CQ14_03035</name>
</gene>
<evidence type="ECO:0000313" key="1">
    <source>
        <dbReference type="EMBL" id="KRR26476.1"/>
    </source>
</evidence>
<name>A0A0R3N3D0_9BRAD</name>
<proteinExistence type="predicted"/>
<accession>A0A0R3N3D0</accession>
<organism evidence="1 2">
    <name type="scientific">Bradyrhizobium lablabi</name>
    <dbReference type="NCBI Taxonomy" id="722472"/>
    <lineage>
        <taxon>Bacteria</taxon>
        <taxon>Pseudomonadati</taxon>
        <taxon>Pseudomonadota</taxon>
        <taxon>Alphaproteobacteria</taxon>
        <taxon>Hyphomicrobiales</taxon>
        <taxon>Nitrobacteraceae</taxon>
        <taxon>Bradyrhizobium</taxon>
    </lineage>
</organism>
<evidence type="ECO:0000313" key="2">
    <source>
        <dbReference type="Proteomes" id="UP000051660"/>
    </source>
</evidence>
<dbReference type="EMBL" id="LLYB01000046">
    <property type="protein sequence ID" value="KRR26476.1"/>
    <property type="molecule type" value="Genomic_DNA"/>
</dbReference>
<comment type="caution">
    <text evidence="1">The sequence shown here is derived from an EMBL/GenBank/DDBJ whole genome shotgun (WGS) entry which is preliminary data.</text>
</comment>